<dbReference type="OrthoDB" id="71307at2759"/>
<evidence type="ECO:0000259" key="2">
    <source>
        <dbReference type="PROSITE" id="PS50097"/>
    </source>
</evidence>
<feature type="domain" description="BTB" evidence="2">
    <location>
        <begin position="229"/>
        <end position="295"/>
    </location>
</feature>
<dbReference type="InParanoid" id="A0A165ELK5"/>
<evidence type="ECO:0000313" key="4">
    <source>
        <dbReference type="Proteomes" id="UP000076871"/>
    </source>
</evidence>
<dbReference type="PANTHER" id="PTHR24413">
    <property type="entry name" value="SPECKLE-TYPE POZ PROTEIN"/>
    <property type="match status" value="1"/>
</dbReference>
<feature type="domain" description="BTB" evidence="2">
    <location>
        <begin position="22"/>
        <end position="84"/>
    </location>
</feature>
<feature type="region of interest" description="Disordered" evidence="1">
    <location>
        <begin position="691"/>
        <end position="711"/>
    </location>
</feature>
<dbReference type="InterPro" id="IPR000210">
    <property type="entry name" value="BTB/POZ_dom"/>
</dbReference>
<dbReference type="SMART" id="SM00225">
    <property type="entry name" value="BTB"/>
    <property type="match status" value="4"/>
</dbReference>
<dbReference type="STRING" id="1314785.A0A165ELK5"/>
<feature type="domain" description="BTB" evidence="2">
    <location>
        <begin position="661"/>
        <end position="733"/>
    </location>
</feature>
<dbReference type="AlphaFoldDB" id="A0A165ELK5"/>
<proteinExistence type="predicted"/>
<organism evidence="3 4">
    <name type="scientific">Laetiporus sulphureus 93-53</name>
    <dbReference type="NCBI Taxonomy" id="1314785"/>
    <lineage>
        <taxon>Eukaryota</taxon>
        <taxon>Fungi</taxon>
        <taxon>Dikarya</taxon>
        <taxon>Basidiomycota</taxon>
        <taxon>Agaricomycotina</taxon>
        <taxon>Agaricomycetes</taxon>
        <taxon>Polyporales</taxon>
        <taxon>Laetiporus</taxon>
    </lineage>
</organism>
<evidence type="ECO:0000256" key="1">
    <source>
        <dbReference type="SAM" id="MobiDB-lite"/>
    </source>
</evidence>
<protein>
    <recommendedName>
        <fullName evidence="2">BTB domain-containing protein</fullName>
    </recommendedName>
</protein>
<dbReference type="InterPro" id="IPR011333">
    <property type="entry name" value="SKP1/BTB/POZ_sf"/>
</dbReference>
<gene>
    <name evidence="3" type="ORF">LAESUDRAFT_713772</name>
</gene>
<dbReference type="EMBL" id="KV427620">
    <property type="protein sequence ID" value="KZT07311.1"/>
    <property type="molecule type" value="Genomic_DNA"/>
</dbReference>
<accession>A0A165ELK5</accession>
<dbReference type="Proteomes" id="UP000076871">
    <property type="component" value="Unassembled WGS sequence"/>
</dbReference>
<dbReference type="Gene3D" id="3.30.710.10">
    <property type="entry name" value="Potassium Channel Kv1.1, Chain A"/>
    <property type="match status" value="4"/>
</dbReference>
<feature type="domain" description="BTB" evidence="2">
    <location>
        <begin position="868"/>
        <end position="933"/>
    </location>
</feature>
<feature type="compositionally biased region" description="Basic and acidic residues" evidence="1">
    <location>
        <begin position="1068"/>
        <end position="1112"/>
    </location>
</feature>
<feature type="compositionally biased region" description="Basic and acidic residues" evidence="1">
    <location>
        <begin position="1132"/>
        <end position="1144"/>
    </location>
</feature>
<dbReference type="SUPFAM" id="SSF54695">
    <property type="entry name" value="POZ domain"/>
    <property type="match status" value="4"/>
</dbReference>
<dbReference type="GeneID" id="63824042"/>
<keyword evidence="4" id="KW-1185">Reference proteome</keyword>
<sequence length="1248" mass="139240">MDPPSSPQPAADAPSPFNNAAADTILRSSDLIDFRVHSVILIEASPFFKRRLSQVGDTVATDGRPVVILSEDSTTLNNLLRFCYPVIDPVLEDLKDVQLVLEASIKYEMDQAKFLAIEALRSFSEREPLRVWAMACHFQLEDEARVAAKHTLNRPILDNMPPEMKMEGVFAGAFFRLLEYRRQDGRVDDTFTFLNRASSPAKNDQTKEPIASTSVSETAMDQFFDHPYADLVCRSSDGTDFRAHRIVLSMASLVIRDMIDKATQAGTEAAVPVGLPVLRLDIPGRILALLLKLCYPLEKPEELIDDMTIVETLLQATVQYGMDRVGESVKAAWRKLASPEPLRAYLLSAQSPIQYLAREAASRTMRYAHLHKEYTKQMEQAAAECYYRLIRYRDEESDAMGRINRELGLGTFWSTYNDEPVEGSIQECSSCSEVLPDRTRRKTCLNCAKKSLNAQVTVRLSASFASRPDALTGIHGEDIVLFSIQNNLWCPSCGQIATFWEEAEDYVQEQYRTALSSTQVFNQSRIFASMVLYWYLSAADAHYCRAQYVNFVSYVRPSNIVEVPVAASYFGRSDRDQLHALPPPFLGANMSSAAAEVLLSHYLKVSDSVPHRAFLSETGSTALLSSVDQPPAQTRRSFPNHLMQSRAASTDASPPFDNVAADIILRSSDGVDFRVHSVILAEASPLFANMFSLPQPPNPENPQEDSADTRDGRPVVAMTEDSTTLDNLLRVCYPIADPLLTDLEAVRGILEAATKYEMEQATAVLCKKLRSFAASEPLRVWAVACRLHLESEALHAAQQAMSHSLLDEFPPEMHEISAGAYFRLLHFQRLNGQVDGSFSFCSPAPSDVEQTAEEEDVPQVDFYAHAYTDVTCRSSDGVDFPAHQIILSLASPVLRDMLNSAAPPKPSVSENSISTLNLPEDSRTLSVLVKLCYPIDQGKLIGENLSLLDSLMQAAAKYQMTRVSNALKNEWEDFAYRKSVRAFLIVARSGPELHPYAQEAAMRSLRFAYAEQVYVDEMERTPADVLRRLLRYRRACREAVTRENEQLNLDALWDLPKPDEGDLQGASVKEEHKEGEATSSSEEKPEISEEKKASLTEDKQTTEEADETKPAEGDGLQPPPPPASGSAPEQESMPKQEDVPKQEDAPPTCSSCGQSGAAMHFRRKMCHKCARDWIYDNVTDAMGKEHKTDEDEREYDQGVFLRSYQEGCYCTECEPIAKFLTGLHEYVSVRVKKVLCEVGIVQLEPASL</sequence>
<evidence type="ECO:0000313" key="3">
    <source>
        <dbReference type="EMBL" id="KZT07311.1"/>
    </source>
</evidence>
<feature type="region of interest" description="Disordered" evidence="1">
    <location>
        <begin position="1053"/>
        <end position="1154"/>
    </location>
</feature>
<name>A0A165ELK5_9APHY</name>
<dbReference type="RefSeq" id="XP_040765051.1">
    <property type="nucleotide sequence ID" value="XM_040907013.1"/>
</dbReference>
<dbReference type="Pfam" id="PF00651">
    <property type="entry name" value="BTB"/>
    <property type="match status" value="4"/>
</dbReference>
<dbReference type="PROSITE" id="PS50097">
    <property type="entry name" value="BTB"/>
    <property type="match status" value="4"/>
</dbReference>
<dbReference type="CDD" id="cd18186">
    <property type="entry name" value="BTB_POZ_ZBTB_KLHL-like"/>
    <property type="match status" value="3"/>
</dbReference>
<reference evidence="3 4" key="1">
    <citation type="journal article" date="2016" name="Mol. Biol. Evol.">
        <title>Comparative Genomics of Early-Diverging Mushroom-Forming Fungi Provides Insights into the Origins of Lignocellulose Decay Capabilities.</title>
        <authorList>
            <person name="Nagy L.G."/>
            <person name="Riley R."/>
            <person name="Tritt A."/>
            <person name="Adam C."/>
            <person name="Daum C."/>
            <person name="Floudas D."/>
            <person name="Sun H."/>
            <person name="Yadav J.S."/>
            <person name="Pangilinan J."/>
            <person name="Larsson K.H."/>
            <person name="Matsuura K."/>
            <person name="Barry K."/>
            <person name="Labutti K."/>
            <person name="Kuo R."/>
            <person name="Ohm R.A."/>
            <person name="Bhattacharya S.S."/>
            <person name="Shirouzu T."/>
            <person name="Yoshinaga Y."/>
            <person name="Martin F.M."/>
            <person name="Grigoriev I.V."/>
            <person name="Hibbett D.S."/>
        </authorList>
    </citation>
    <scope>NUCLEOTIDE SEQUENCE [LARGE SCALE GENOMIC DNA]</scope>
    <source>
        <strain evidence="3 4">93-53</strain>
    </source>
</reference>